<dbReference type="InterPro" id="IPR001647">
    <property type="entry name" value="HTH_TetR"/>
</dbReference>
<evidence type="ECO:0000256" key="1">
    <source>
        <dbReference type="ARBA" id="ARBA00022491"/>
    </source>
</evidence>
<keyword evidence="4" id="KW-0804">Transcription</keyword>
<reference evidence="8" key="1">
    <citation type="submission" date="2023-07" db="EMBL/GenBank/DDBJ databases">
        <title>30 novel species of actinomycetes from the DSMZ collection.</title>
        <authorList>
            <person name="Nouioui I."/>
        </authorList>
    </citation>
    <scope>NUCLEOTIDE SEQUENCE [LARGE SCALE GENOMIC DNA]</scope>
    <source>
        <strain evidence="8">DSM 44399</strain>
    </source>
</reference>
<evidence type="ECO:0000256" key="5">
    <source>
        <dbReference type="PROSITE-ProRule" id="PRU00335"/>
    </source>
</evidence>
<evidence type="ECO:0000259" key="6">
    <source>
        <dbReference type="PROSITE" id="PS50977"/>
    </source>
</evidence>
<dbReference type="InterPro" id="IPR036271">
    <property type="entry name" value="Tet_transcr_reg_TetR-rel_C_sf"/>
</dbReference>
<keyword evidence="8" id="KW-1185">Reference proteome</keyword>
<comment type="caution">
    <text evidence="7">The sequence shown here is derived from an EMBL/GenBank/DDBJ whole genome shotgun (WGS) entry which is preliminary data.</text>
</comment>
<protein>
    <submittedName>
        <fullName evidence="7">TetR/AcrR family transcriptional regulator</fullName>
    </submittedName>
</protein>
<evidence type="ECO:0000313" key="8">
    <source>
        <dbReference type="Proteomes" id="UP001183176"/>
    </source>
</evidence>
<evidence type="ECO:0000256" key="4">
    <source>
        <dbReference type="ARBA" id="ARBA00023163"/>
    </source>
</evidence>
<sequence length="198" mass="21154">MPVPARQRLLDALVNLTASQGLDGVSIREVAAAAGVSIGTVQYHCHNKDQMLVMAFEHIAARIMDRTASIASAPISTPDEKIGSRLNRALLELLPLDEVRRTESRVYLAFAARAAVVPSLAKVQHTFLTELRDQCAAALQAARQAGETRSDVDPDQAAAGIAALVDGLLVHLLTDPTGLPEEEAVEVLRAHLSTLLVL</sequence>
<organism evidence="7 8">
    <name type="scientific">Jatrophihabitans lederbergiae</name>
    <dbReference type="NCBI Taxonomy" id="3075547"/>
    <lineage>
        <taxon>Bacteria</taxon>
        <taxon>Bacillati</taxon>
        <taxon>Actinomycetota</taxon>
        <taxon>Actinomycetes</taxon>
        <taxon>Jatrophihabitantales</taxon>
        <taxon>Jatrophihabitantaceae</taxon>
        <taxon>Jatrophihabitans</taxon>
    </lineage>
</organism>
<feature type="domain" description="HTH tetR-type" evidence="6">
    <location>
        <begin position="3"/>
        <end position="63"/>
    </location>
</feature>
<dbReference type="RefSeq" id="WP_311423243.1">
    <property type="nucleotide sequence ID" value="NZ_JAVREH010000013.1"/>
</dbReference>
<proteinExistence type="predicted"/>
<dbReference type="Pfam" id="PF00440">
    <property type="entry name" value="TetR_N"/>
    <property type="match status" value="1"/>
</dbReference>
<dbReference type="Proteomes" id="UP001183176">
    <property type="component" value="Unassembled WGS sequence"/>
</dbReference>
<dbReference type="InterPro" id="IPR009057">
    <property type="entry name" value="Homeodomain-like_sf"/>
</dbReference>
<feature type="DNA-binding region" description="H-T-H motif" evidence="5">
    <location>
        <begin position="26"/>
        <end position="45"/>
    </location>
</feature>
<dbReference type="EMBL" id="JAVREH010000013">
    <property type="protein sequence ID" value="MDT0262092.1"/>
    <property type="molecule type" value="Genomic_DNA"/>
</dbReference>
<dbReference type="InterPro" id="IPR039538">
    <property type="entry name" value="BetI_C"/>
</dbReference>
<evidence type="ECO:0000256" key="3">
    <source>
        <dbReference type="ARBA" id="ARBA00023125"/>
    </source>
</evidence>
<dbReference type="PROSITE" id="PS50977">
    <property type="entry name" value="HTH_TETR_2"/>
    <property type="match status" value="1"/>
</dbReference>
<keyword evidence="3 5" id="KW-0238">DNA-binding</keyword>
<keyword evidence="2" id="KW-0805">Transcription regulation</keyword>
<evidence type="ECO:0000256" key="2">
    <source>
        <dbReference type="ARBA" id="ARBA00023015"/>
    </source>
</evidence>
<name>A0ABU2JAS4_9ACTN</name>
<evidence type="ECO:0000313" key="7">
    <source>
        <dbReference type="EMBL" id="MDT0262092.1"/>
    </source>
</evidence>
<gene>
    <name evidence="7" type="ORF">RM423_11875</name>
</gene>
<keyword evidence="1" id="KW-0678">Repressor</keyword>
<dbReference type="SUPFAM" id="SSF48498">
    <property type="entry name" value="Tetracyclin repressor-like, C-terminal domain"/>
    <property type="match status" value="1"/>
</dbReference>
<dbReference type="Gene3D" id="1.10.357.10">
    <property type="entry name" value="Tetracycline Repressor, domain 2"/>
    <property type="match status" value="1"/>
</dbReference>
<dbReference type="InterPro" id="IPR050109">
    <property type="entry name" value="HTH-type_TetR-like_transc_reg"/>
</dbReference>
<dbReference type="PANTHER" id="PTHR30055">
    <property type="entry name" value="HTH-TYPE TRANSCRIPTIONAL REGULATOR RUTR"/>
    <property type="match status" value="1"/>
</dbReference>
<dbReference type="Pfam" id="PF13977">
    <property type="entry name" value="TetR_C_6"/>
    <property type="match status" value="1"/>
</dbReference>
<accession>A0ABU2JAS4</accession>
<dbReference type="PANTHER" id="PTHR30055:SF226">
    <property type="entry name" value="HTH-TYPE TRANSCRIPTIONAL REGULATOR PKSA"/>
    <property type="match status" value="1"/>
</dbReference>
<dbReference type="SUPFAM" id="SSF46689">
    <property type="entry name" value="Homeodomain-like"/>
    <property type="match status" value="1"/>
</dbReference>